<keyword evidence="3" id="KW-0804">Transcription</keyword>
<evidence type="ECO:0000256" key="4">
    <source>
        <dbReference type="PROSITE-ProRule" id="PRU00335"/>
    </source>
</evidence>
<evidence type="ECO:0000256" key="1">
    <source>
        <dbReference type="ARBA" id="ARBA00023015"/>
    </source>
</evidence>
<dbReference type="PROSITE" id="PS01081">
    <property type="entry name" value="HTH_TETR_1"/>
    <property type="match status" value="1"/>
</dbReference>
<dbReference type="InterPro" id="IPR023772">
    <property type="entry name" value="DNA-bd_HTH_TetR-type_CS"/>
</dbReference>
<dbReference type="PANTHER" id="PTHR30055">
    <property type="entry name" value="HTH-TYPE TRANSCRIPTIONAL REGULATOR RUTR"/>
    <property type="match status" value="1"/>
</dbReference>
<dbReference type="InterPro" id="IPR009057">
    <property type="entry name" value="Homeodomain-like_sf"/>
</dbReference>
<dbReference type="PROSITE" id="PS50977">
    <property type="entry name" value="HTH_TETR_2"/>
    <property type="match status" value="1"/>
</dbReference>
<dbReference type="SUPFAM" id="SSF46689">
    <property type="entry name" value="Homeodomain-like"/>
    <property type="match status" value="1"/>
</dbReference>
<accession>A0A1H6ELB5</accession>
<evidence type="ECO:0000256" key="3">
    <source>
        <dbReference type="ARBA" id="ARBA00023163"/>
    </source>
</evidence>
<proteinExistence type="predicted"/>
<evidence type="ECO:0000313" key="7">
    <source>
        <dbReference type="EMBL" id="SFE92205.1"/>
    </source>
</evidence>
<dbReference type="Gene3D" id="1.10.357.10">
    <property type="entry name" value="Tetracycline Repressor, domain 2"/>
    <property type="match status" value="1"/>
</dbReference>
<evidence type="ECO:0000313" key="6">
    <source>
        <dbReference type="EMBL" id="SEG97665.1"/>
    </source>
</evidence>
<sequence>MCGKLFVMSTSPPASLRERKKQRTRQALIDTALAKFTEQGFDGTTLDELCEAVEVSKTTFFRYFGGKEDVALAPVEDMWTAFVADLGAREPGSRSLIEVLQESLLSALSGMPGEDWAQRLLLSRRIAAGMPSIDAHGKHFCERTTNEAVDVLRARFGLSDEVDLRARLAMDLVIAAFHRALELWLQRADSHTREELADCVREVFAAVPGVLEVSVDSA</sequence>
<evidence type="ECO:0000313" key="9">
    <source>
        <dbReference type="Proteomes" id="UP000236729"/>
    </source>
</evidence>
<dbReference type="Gene3D" id="1.10.10.60">
    <property type="entry name" value="Homeodomain-like"/>
    <property type="match status" value="1"/>
</dbReference>
<reference evidence="8 9" key="1">
    <citation type="submission" date="2016-10" db="EMBL/GenBank/DDBJ databases">
        <authorList>
            <person name="Varghese N."/>
            <person name="Submissions S."/>
        </authorList>
    </citation>
    <scope>NUCLEOTIDE SEQUENCE [LARGE SCALE GENOMIC DNA]</scope>
    <source>
        <strain evidence="9">ATCC 20501</strain>
        <strain evidence="7 8">CGMCC 4.3529</strain>
    </source>
</reference>
<dbReference type="PRINTS" id="PR00455">
    <property type="entry name" value="HTHTETR"/>
</dbReference>
<dbReference type="SMR" id="A0A1H6ELB5"/>
<dbReference type="Proteomes" id="UP000236729">
    <property type="component" value="Unassembled WGS sequence"/>
</dbReference>
<keyword evidence="2 4" id="KW-0238">DNA-binding</keyword>
<keyword evidence="8" id="KW-1185">Reference proteome</keyword>
<reference evidence="6" key="2">
    <citation type="submission" date="2016-10" db="EMBL/GenBank/DDBJ databases">
        <authorList>
            <person name="de Groot N.N."/>
        </authorList>
    </citation>
    <scope>NUCLEOTIDE SEQUENCE [LARGE SCALE GENOMIC DNA]</scope>
    <source>
        <strain evidence="6">ATCC 20501</strain>
    </source>
</reference>
<dbReference type="InterPro" id="IPR050109">
    <property type="entry name" value="HTH-type_TetR-like_transc_reg"/>
</dbReference>
<organism evidence="6 9">
    <name type="scientific">Saccharopolyspora kobensis</name>
    <dbReference type="NCBI Taxonomy" id="146035"/>
    <lineage>
        <taxon>Bacteria</taxon>
        <taxon>Bacillati</taxon>
        <taxon>Actinomycetota</taxon>
        <taxon>Actinomycetes</taxon>
        <taxon>Pseudonocardiales</taxon>
        <taxon>Pseudonocardiaceae</taxon>
        <taxon>Saccharopolyspora</taxon>
    </lineage>
</organism>
<name>A0A1H6ELB5_9PSEU</name>
<protein>
    <submittedName>
        <fullName evidence="6">Transcriptional regulator, TetR family</fullName>
    </submittedName>
</protein>
<evidence type="ECO:0000256" key="2">
    <source>
        <dbReference type="ARBA" id="ARBA00023125"/>
    </source>
</evidence>
<dbReference type="GO" id="GO:0003700">
    <property type="term" value="F:DNA-binding transcription factor activity"/>
    <property type="evidence" value="ECO:0007669"/>
    <property type="project" value="TreeGrafter"/>
</dbReference>
<dbReference type="GO" id="GO:0000976">
    <property type="term" value="F:transcription cis-regulatory region binding"/>
    <property type="evidence" value="ECO:0007669"/>
    <property type="project" value="TreeGrafter"/>
</dbReference>
<gene>
    <name evidence="6" type="ORF">SAMN02982929_06860</name>
    <name evidence="7" type="ORF">SAMN05216506_1163</name>
</gene>
<feature type="domain" description="HTH tetR-type" evidence="5">
    <location>
        <begin position="22"/>
        <end position="82"/>
    </location>
</feature>
<dbReference type="AlphaFoldDB" id="A0A1H6ELB5"/>
<dbReference type="EMBL" id="FNVB01000015">
    <property type="protein sequence ID" value="SEG97665.1"/>
    <property type="molecule type" value="Genomic_DNA"/>
</dbReference>
<feature type="DNA-binding region" description="H-T-H motif" evidence="4">
    <location>
        <begin position="45"/>
        <end position="64"/>
    </location>
</feature>
<keyword evidence="1" id="KW-0805">Transcription regulation</keyword>
<accession>A0A1I2EH74</accession>
<evidence type="ECO:0000313" key="8">
    <source>
        <dbReference type="Proteomes" id="UP000199690"/>
    </source>
</evidence>
<dbReference type="Proteomes" id="UP000199690">
    <property type="component" value="Unassembled WGS sequence"/>
</dbReference>
<dbReference type="InterPro" id="IPR001647">
    <property type="entry name" value="HTH_TetR"/>
</dbReference>
<dbReference type="EMBL" id="FOME01000016">
    <property type="protein sequence ID" value="SFE92205.1"/>
    <property type="molecule type" value="Genomic_DNA"/>
</dbReference>
<dbReference type="Pfam" id="PF00440">
    <property type="entry name" value="TetR_N"/>
    <property type="match status" value="1"/>
</dbReference>
<evidence type="ECO:0000259" key="5">
    <source>
        <dbReference type="PROSITE" id="PS50977"/>
    </source>
</evidence>
<dbReference type="PANTHER" id="PTHR30055:SF238">
    <property type="entry name" value="MYCOFACTOCIN BIOSYNTHESIS TRANSCRIPTIONAL REGULATOR MFTR-RELATED"/>
    <property type="match status" value="1"/>
</dbReference>